<evidence type="ECO:0000313" key="7">
    <source>
        <dbReference type="Proteomes" id="UP000269721"/>
    </source>
</evidence>
<evidence type="ECO:0000256" key="5">
    <source>
        <dbReference type="SAM" id="MobiDB-lite"/>
    </source>
</evidence>
<dbReference type="EMBL" id="KZ994830">
    <property type="protein sequence ID" value="RKO91952.1"/>
    <property type="molecule type" value="Genomic_DNA"/>
</dbReference>
<dbReference type="PANTHER" id="PTHR23423">
    <property type="entry name" value="ORGANIC SOLUTE TRANSPORTER-RELATED"/>
    <property type="match status" value="1"/>
</dbReference>
<evidence type="ECO:0000256" key="1">
    <source>
        <dbReference type="ARBA" id="ARBA00004141"/>
    </source>
</evidence>
<keyword evidence="4" id="KW-0472">Membrane</keyword>
<dbReference type="InterPro" id="IPR005178">
    <property type="entry name" value="Ostalpha/TMEM184C"/>
</dbReference>
<accession>A0A4P9WHT0</accession>
<evidence type="ECO:0000256" key="2">
    <source>
        <dbReference type="ARBA" id="ARBA00022692"/>
    </source>
</evidence>
<name>A0A4P9WHT0_9FUNG</name>
<evidence type="ECO:0000256" key="4">
    <source>
        <dbReference type="ARBA" id="ARBA00023136"/>
    </source>
</evidence>
<evidence type="ECO:0000256" key="3">
    <source>
        <dbReference type="ARBA" id="ARBA00022989"/>
    </source>
</evidence>
<dbReference type="AlphaFoldDB" id="A0A4P9WHT0"/>
<proteinExistence type="predicted"/>
<sequence>MFYLVIHHDIEEHKPLWKVVAVKFVVLFSFWQSIILDILSLLGVLKGNGYISADNLSDLIQSFLVCAEMVIAAFLHIKAFSHTEFIPLDRNGNRDKTHNTRILPSLMSALSPLDIWNDIMAAPQQIEAQRRRRRERRAKRVLNDFGDAFDERPTPRVSTFPDVELGRGDRVAVPVSPQVGRGQRMEMRQLHGDEDESDEDSSHQWSDGSMDSLPGASGRAVGDSARRRSMGREDGSARDGGFNNGSLDEMNSRDRLT</sequence>
<comment type="subcellular location">
    <subcellularLocation>
        <location evidence="1">Membrane</location>
        <topology evidence="1">Multi-pass membrane protein</topology>
    </subcellularLocation>
</comment>
<feature type="compositionally biased region" description="Basic and acidic residues" evidence="5">
    <location>
        <begin position="224"/>
        <end position="237"/>
    </location>
</feature>
<reference evidence="7" key="1">
    <citation type="journal article" date="2018" name="Nat. Microbiol.">
        <title>Leveraging single-cell genomics to expand the fungal tree of life.</title>
        <authorList>
            <person name="Ahrendt S.R."/>
            <person name="Quandt C.A."/>
            <person name="Ciobanu D."/>
            <person name="Clum A."/>
            <person name="Salamov A."/>
            <person name="Andreopoulos B."/>
            <person name="Cheng J.F."/>
            <person name="Woyke T."/>
            <person name="Pelin A."/>
            <person name="Henrissat B."/>
            <person name="Reynolds N.K."/>
            <person name="Benny G.L."/>
            <person name="Smith M.E."/>
            <person name="James T.Y."/>
            <person name="Grigoriev I.V."/>
        </authorList>
    </citation>
    <scope>NUCLEOTIDE SEQUENCE [LARGE SCALE GENOMIC DNA]</scope>
</reference>
<evidence type="ECO:0000313" key="6">
    <source>
        <dbReference type="EMBL" id="RKO91952.1"/>
    </source>
</evidence>
<dbReference type="Proteomes" id="UP000269721">
    <property type="component" value="Unassembled WGS sequence"/>
</dbReference>
<organism evidence="6 7">
    <name type="scientific">Blyttiomyces helicus</name>
    <dbReference type="NCBI Taxonomy" id="388810"/>
    <lineage>
        <taxon>Eukaryota</taxon>
        <taxon>Fungi</taxon>
        <taxon>Fungi incertae sedis</taxon>
        <taxon>Chytridiomycota</taxon>
        <taxon>Chytridiomycota incertae sedis</taxon>
        <taxon>Chytridiomycetes</taxon>
        <taxon>Chytridiomycetes incertae sedis</taxon>
        <taxon>Blyttiomyces</taxon>
    </lineage>
</organism>
<keyword evidence="3" id="KW-1133">Transmembrane helix</keyword>
<keyword evidence="7" id="KW-1185">Reference proteome</keyword>
<protein>
    <submittedName>
        <fullName evidence="6">Organic solute transporter Ostalpha-domain-containing protein</fullName>
    </submittedName>
</protein>
<feature type="region of interest" description="Disordered" evidence="5">
    <location>
        <begin position="190"/>
        <end position="257"/>
    </location>
</feature>
<dbReference type="GO" id="GO:0016020">
    <property type="term" value="C:membrane"/>
    <property type="evidence" value="ECO:0007669"/>
    <property type="project" value="UniProtKB-SubCell"/>
</dbReference>
<dbReference type="OrthoDB" id="5348404at2759"/>
<dbReference type="Pfam" id="PF03619">
    <property type="entry name" value="Solute_trans_a"/>
    <property type="match status" value="1"/>
</dbReference>
<gene>
    <name evidence="6" type="ORF">BDK51DRAFT_36976</name>
</gene>
<keyword evidence="2" id="KW-0812">Transmembrane</keyword>